<evidence type="ECO:0000256" key="2">
    <source>
        <dbReference type="ARBA" id="ARBA00022833"/>
    </source>
</evidence>
<accession>A0A8J4WR55</accession>
<evidence type="ECO:0000256" key="3">
    <source>
        <dbReference type="PROSITE-ProRule" id="PRU00175"/>
    </source>
</evidence>
<keyword evidence="1 3" id="KW-0863">Zinc-finger</keyword>
<dbReference type="PROSITE" id="PS50089">
    <property type="entry name" value="ZF_RING_2"/>
    <property type="match status" value="1"/>
</dbReference>
<dbReference type="EMBL" id="LUCH01003127">
    <property type="protein sequence ID" value="KAF5400510.1"/>
    <property type="molecule type" value="Genomic_DNA"/>
</dbReference>
<evidence type="ECO:0000313" key="6">
    <source>
        <dbReference type="Proteomes" id="UP000748531"/>
    </source>
</evidence>
<dbReference type="OrthoDB" id="8062037at2759"/>
<keyword evidence="2" id="KW-0862">Zinc</keyword>
<dbReference type="SMART" id="SM00184">
    <property type="entry name" value="RING"/>
    <property type="match status" value="1"/>
</dbReference>
<reference evidence="5" key="1">
    <citation type="submission" date="2019-05" db="EMBL/GenBank/DDBJ databases">
        <title>Annotation for the trematode Paragonimus heterotremus.</title>
        <authorList>
            <person name="Choi Y.-J."/>
        </authorList>
    </citation>
    <scope>NUCLEOTIDE SEQUENCE</scope>
    <source>
        <strain evidence="5">LC</strain>
    </source>
</reference>
<dbReference type="AlphaFoldDB" id="A0A8J4WR55"/>
<dbReference type="SUPFAM" id="SSF57850">
    <property type="entry name" value="RING/U-box"/>
    <property type="match status" value="1"/>
</dbReference>
<dbReference type="Gene3D" id="3.30.40.10">
    <property type="entry name" value="Zinc/RING finger domain, C3HC4 (zinc finger)"/>
    <property type="match status" value="1"/>
</dbReference>
<evidence type="ECO:0000259" key="4">
    <source>
        <dbReference type="PROSITE" id="PS50089"/>
    </source>
</evidence>
<dbReference type="PANTHER" id="PTHR14991:SF0">
    <property type="entry name" value="RING FINGER PROTEIN 32"/>
    <property type="match status" value="1"/>
</dbReference>
<feature type="domain" description="RING-type" evidence="4">
    <location>
        <begin position="166"/>
        <end position="219"/>
    </location>
</feature>
<dbReference type="CDD" id="cd23767">
    <property type="entry name" value="IQCD"/>
    <property type="match status" value="1"/>
</dbReference>
<dbReference type="InterPro" id="IPR042862">
    <property type="entry name" value="RNF32"/>
</dbReference>
<keyword evidence="6" id="KW-1185">Reference proteome</keyword>
<dbReference type="PROSITE" id="PS50096">
    <property type="entry name" value="IQ"/>
    <property type="match status" value="1"/>
</dbReference>
<dbReference type="GO" id="GO:0008270">
    <property type="term" value="F:zinc ion binding"/>
    <property type="evidence" value="ECO:0007669"/>
    <property type="project" value="UniProtKB-KW"/>
</dbReference>
<evidence type="ECO:0000313" key="5">
    <source>
        <dbReference type="EMBL" id="KAF5400510.1"/>
    </source>
</evidence>
<proteinExistence type="predicted"/>
<organism evidence="5 6">
    <name type="scientific">Paragonimus heterotremus</name>
    <dbReference type="NCBI Taxonomy" id="100268"/>
    <lineage>
        <taxon>Eukaryota</taxon>
        <taxon>Metazoa</taxon>
        <taxon>Spiralia</taxon>
        <taxon>Lophotrochozoa</taxon>
        <taxon>Platyhelminthes</taxon>
        <taxon>Trematoda</taxon>
        <taxon>Digenea</taxon>
        <taxon>Plagiorchiida</taxon>
        <taxon>Troglotremata</taxon>
        <taxon>Troglotrematidae</taxon>
        <taxon>Paragonimus</taxon>
    </lineage>
</organism>
<dbReference type="Pfam" id="PF13639">
    <property type="entry name" value="zf-RING_2"/>
    <property type="match status" value="1"/>
</dbReference>
<sequence>MLLTFFHRLQNCLDSYERFCETHCCPICRAQDYEKRVIYFTKSAYYHKMAARIQAAWRACKARRQCVQLRKRATRPMDPKVCEQRLLHRIHGLSSSVIHLCRSGAHDDEVAQILREADQAMEQSESAMHQLDLKLNRMKHSEDVILSPTEWSHAWRSHLRRGTSTCPICLCTWTANRERVLLSCSHTFHKVCLERLELMRGQTSDDEQQPVIISCPICRWAGYRKLKIPGLDGLLLD</sequence>
<name>A0A8J4WR55_9TREM</name>
<gene>
    <name evidence="5" type="ORF">PHET_06336</name>
</gene>
<keyword evidence="1 3" id="KW-0479">Metal-binding</keyword>
<dbReference type="PANTHER" id="PTHR14991">
    <property type="entry name" value="RING FINGER PROTEIN 32"/>
    <property type="match status" value="1"/>
</dbReference>
<comment type="caution">
    <text evidence="5">The sequence shown here is derived from an EMBL/GenBank/DDBJ whole genome shotgun (WGS) entry which is preliminary data.</text>
</comment>
<protein>
    <recommendedName>
        <fullName evidence="4">RING-type domain-containing protein</fullName>
    </recommendedName>
</protein>
<evidence type="ECO:0000256" key="1">
    <source>
        <dbReference type="ARBA" id="ARBA00022771"/>
    </source>
</evidence>
<dbReference type="InterPro" id="IPR001841">
    <property type="entry name" value="Znf_RING"/>
</dbReference>
<dbReference type="InterPro" id="IPR013083">
    <property type="entry name" value="Znf_RING/FYVE/PHD"/>
</dbReference>
<dbReference type="Proteomes" id="UP000748531">
    <property type="component" value="Unassembled WGS sequence"/>
</dbReference>